<dbReference type="Pfam" id="PF06455">
    <property type="entry name" value="NADH5_C"/>
    <property type="match status" value="1"/>
</dbReference>
<evidence type="ECO:0000259" key="19">
    <source>
        <dbReference type="Pfam" id="PF06455"/>
    </source>
</evidence>
<comment type="similarity">
    <text evidence="16">Belongs to the complex I subunit 5 family.</text>
</comment>
<feature type="transmembrane region" description="Helical" evidence="16">
    <location>
        <begin position="654"/>
        <end position="672"/>
    </location>
</feature>
<sequence length="678" mass="75221">MYLTIVFLPLVGSMIAGLGGRWVGPIGACLVTTTCLLISFFFSCIVFYEVGLCGSPCHIHLLDWFDSAAFVGAWGFQFDTLTATMLIVVTGVSSCVHIFSVDYMSGDPHRARFMSYLSFFTFFMLTLITADNFIQLFFGWEGVGLCSYLLINFWYSRITANRAALKAFIMNRVGDFGFGLGIFGCYMVFQSIEFETIFACAPLYANQTFEFFNFEVDQLTCIVCLLFVGAVGKSSQIGLHTWLPDAMEGPTPVSALIHAATMVTAGIYMLLRCSPLLEYAPDALSVIAFFGASTAFFAATTGLLQNDLKKVIAYSTCSQLGYMCFAVGLSKYSVSFFHLANHAFFKALLFLSAGCVIHAMQDEQEMRRMGGLLSSLPFTYSTMTLGSLALMGTPFLSGFYSKDAILEYASIHYFIAGSFTFWLGVLAAFCTAFYSFRLGYMTFLTNTNAYRYCVEHIHDAPGIVLVALCPLAVGSIWSGYFGADMFLGVGTPFWGNALFFGWTTTLTLEPHFLPMATKFLPLVFTILGGFLAFLAFNYLANITFTLTFHPYIKPIFAFLNKKWYFDKIYDEVFLVQSMLFGRNVTYRLIDGFVFEQLGPMGIQKTIGVLSGSHKRFHNGFIPNYTSIFFFGILLFLVGFVALPKCLVLYPGLEVFAVTASLALPAILGLIVWDCSRNA</sequence>
<feature type="domain" description="NADH dehydrogenase subunit 5 C-terminal" evidence="19">
    <location>
        <begin position="434"/>
        <end position="637"/>
    </location>
</feature>
<feature type="transmembrane region" description="Helical" evidence="16">
    <location>
        <begin position="136"/>
        <end position="155"/>
    </location>
</feature>
<feature type="domain" description="NADH-Ubiquinone oxidoreductase (complex I) chain 5 N-terminal" evidence="18">
    <location>
        <begin position="64"/>
        <end position="114"/>
    </location>
</feature>
<keyword evidence="12 16" id="KW-0830">Ubiquinone</keyword>
<evidence type="ECO:0000256" key="11">
    <source>
        <dbReference type="ARBA" id="ARBA00023027"/>
    </source>
</evidence>
<dbReference type="GO" id="GO:0015990">
    <property type="term" value="P:electron transport coupled proton transport"/>
    <property type="evidence" value="ECO:0007669"/>
    <property type="project" value="TreeGrafter"/>
</dbReference>
<keyword evidence="9" id="KW-0249">Electron transport</keyword>
<evidence type="ECO:0000256" key="10">
    <source>
        <dbReference type="ARBA" id="ARBA00022989"/>
    </source>
</evidence>
<feature type="transmembrane region" description="Helical" evidence="16">
    <location>
        <begin position="113"/>
        <end position="130"/>
    </location>
</feature>
<feature type="transmembrane region" description="Helical" evidence="16">
    <location>
        <begin position="6"/>
        <end position="24"/>
    </location>
</feature>
<dbReference type="GO" id="GO:0005743">
    <property type="term" value="C:mitochondrial inner membrane"/>
    <property type="evidence" value="ECO:0007669"/>
    <property type="project" value="UniProtKB-SubCell"/>
</dbReference>
<keyword evidence="14 16" id="KW-0472">Membrane</keyword>
<feature type="transmembrane region" description="Helical" evidence="16">
    <location>
        <begin position="372"/>
        <end position="391"/>
    </location>
</feature>
<comment type="subcellular location">
    <subcellularLocation>
        <location evidence="1">Mitochondrion inner membrane</location>
        <topology evidence="1">Multi-pass membrane protein</topology>
    </subcellularLocation>
</comment>
<accession>A0A2H4R8B8</accession>
<feature type="transmembrane region" description="Helical" evidence="16">
    <location>
        <begin position="411"/>
        <end position="436"/>
    </location>
</feature>
<organism evidence="20">
    <name type="scientific">Picobiliphyte sp. MS584-11</name>
    <dbReference type="NCBI Taxonomy" id="1157699"/>
    <lineage>
        <taxon>Eukaryota</taxon>
        <taxon>Eukaryota incertae sedis</taxon>
        <taxon>Picozoa</taxon>
    </lineage>
</organism>
<evidence type="ECO:0000256" key="8">
    <source>
        <dbReference type="ARBA" id="ARBA00022967"/>
    </source>
</evidence>
<evidence type="ECO:0000256" key="14">
    <source>
        <dbReference type="ARBA" id="ARBA00023136"/>
    </source>
</evidence>
<dbReference type="Gene3D" id="1.20.5.2700">
    <property type="match status" value="1"/>
</dbReference>
<evidence type="ECO:0000313" key="20">
    <source>
        <dbReference type="EMBL" id="ATY40894.1"/>
    </source>
</evidence>
<name>A0A2H4R8B8_9EUKA</name>
<evidence type="ECO:0000256" key="1">
    <source>
        <dbReference type="ARBA" id="ARBA00004448"/>
    </source>
</evidence>
<reference evidence="20" key="1">
    <citation type="journal article" date="2017" name="Curr. Biol.">
        <title>A New Lineage of Eukaryotes Illuminates Early Mitochondrial Genome Reduction.</title>
        <authorList>
            <person name="Janouskovec J."/>
            <person name="Tikhonenkov D.V."/>
            <person name="Burki F."/>
            <person name="Howe A.T."/>
            <person name="Rohwer F.L."/>
            <person name="Mylnikov A.P."/>
            <person name="Keeling P.J."/>
        </authorList>
    </citation>
    <scope>NUCLEOTIDE SEQUENCE</scope>
</reference>
<keyword evidence="4 16" id="KW-0813">Transport</keyword>
<protein>
    <recommendedName>
        <fullName evidence="3 16">NADH-ubiquinone oxidoreductase chain 5</fullName>
        <ecNumber evidence="2 16">7.1.1.2</ecNumber>
    </recommendedName>
</protein>
<keyword evidence="6 16" id="KW-0812">Transmembrane</keyword>
<dbReference type="NCBIfam" id="NF005141">
    <property type="entry name" value="PRK06590.1"/>
    <property type="match status" value="1"/>
</dbReference>
<feature type="transmembrane region" description="Helical" evidence="16">
    <location>
        <begin position="519"/>
        <end position="540"/>
    </location>
</feature>
<dbReference type="PANTHER" id="PTHR42829:SF2">
    <property type="entry name" value="NADH-UBIQUINONE OXIDOREDUCTASE CHAIN 5"/>
    <property type="match status" value="1"/>
</dbReference>
<evidence type="ECO:0000256" key="7">
    <source>
        <dbReference type="ARBA" id="ARBA00022792"/>
    </source>
</evidence>
<dbReference type="InterPro" id="IPR001516">
    <property type="entry name" value="Proton_antipo_N"/>
</dbReference>
<feature type="transmembrane region" description="Helical" evidence="16">
    <location>
        <begin position="176"/>
        <end position="205"/>
    </location>
</feature>
<evidence type="ECO:0000256" key="4">
    <source>
        <dbReference type="ARBA" id="ARBA00022448"/>
    </source>
</evidence>
<dbReference type="Pfam" id="PF00361">
    <property type="entry name" value="Proton_antipo_M"/>
    <property type="match status" value="1"/>
</dbReference>
<dbReference type="InterPro" id="IPR018393">
    <property type="entry name" value="NADHpl_OxRdtase_5_subgr"/>
</dbReference>
<dbReference type="AlphaFoldDB" id="A0A2H4R8B8"/>
<evidence type="ECO:0000259" key="17">
    <source>
        <dbReference type="Pfam" id="PF00361"/>
    </source>
</evidence>
<evidence type="ECO:0000256" key="16">
    <source>
        <dbReference type="RuleBase" id="RU003404"/>
    </source>
</evidence>
<gene>
    <name evidence="20" type="primary">nad5</name>
</gene>
<proteinExistence type="inferred from homology"/>
<dbReference type="InterPro" id="IPR003945">
    <property type="entry name" value="NU5C-like"/>
</dbReference>
<keyword evidence="8" id="KW-1278">Translocase</keyword>
<evidence type="ECO:0000256" key="5">
    <source>
        <dbReference type="ARBA" id="ARBA00022660"/>
    </source>
</evidence>
<feature type="transmembrane region" description="Helical" evidence="16">
    <location>
        <begin position="253"/>
        <end position="271"/>
    </location>
</feature>
<feature type="transmembrane region" description="Helical" evidence="16">
    <location>
        <begin position="624"/>
        <end position="642"/>
    </location>
</feature>
<dbReference type="PRINTS" id="PR01435">
    <property type="entry name" value="NPOXDRDTASE5"/>
</dbReference>
<feature type="transmembrane region" description="Helical" evidence="16">
    <location>
        <begin position="342"/>
        <end position="360"/>
    </location>
</feature>
<dbReference type="Pfam" id="PF00662">
    <property type="entry name" value="Proton_antipo_N"/>
    <property type="match status" value="1"/>
</dbReference>
<feature type="transmembrane region" description="Helical" evidence="16">
    <location>
        <begin position="283"/>
        <end position="304"/>
    </location>
</feature>
<dbReference type="EC" id="7.1.1.2" evidence="2 16"/>
<evidence type="ECO:0000259" key="18">
    <source>
        <dbReference type="Pfam" id="PF00662"/>
    </source>
</evidence>
<feature type="transmembrane region" description="Helical" evidence="16">
    <location>
        <begin position="36"/>
        <end position="61"/>
    </location>
</feature>
<evidence type="ECO:0000256" key="13">
    <source>
        <dbReference type="ARBA" id="ARBA00023128"/>
    </source>
</evidence>
<evidence type="ECO:0000256" key="3">
    <source>
        <dbReference type="ARBA" id="ARBA00021096"/>
    </source>
</evidence>
<evidence type="ECO:0000256" key="2">
    <source>
        <dbReference type="ARBA" id="ARBA00012944"/>
    </source>
</evidence>
<dbReference type="GO" id="GO:0042773">
    <property type="term" value="P:ATP synthesis coupled electron transport"/>
    <property type="evidence" value="ECO:0007669"/>
    <property type="project" value="InterPro"/>
</dbReference>
<dbReference type="InterPro" id="IPR001750">
    <property type="entry name" value="ND/Mrp_TM"/>
</dbReference>
<dbReference type="PANTHER" id="PTHR42829">
    <property type="entry name" value="NADH-UBIQUINONE OXIDOREDUCTASE CHAIN 5"/>
    <property type="match status" value="1"/>
</dbReference>
<evidence type="ECO:0000256" key="9">
    <source>
        <dbReference type="ARBA" id="ARBA00022982"/>
    </source>
</evidence>
<dbReference type="GO" id="GO:0008137">
    <property type="term" value="F:NADH dehydrogenase (ubiquinone) activity"/>
    <property type="evidence" value="ECO:0007669"/>
    <property type="project" value="UniProtKB-EC"/>
</dbReference>
<comment type="function">
    <text evidence="16">Core subunit of the mitochondrial membrane respiratory chain NADH dehydrogenase (Complex I) which catalyzes electron transfer from NADH through the respiratory chain, using ubiquinone as an electron acceptor. Essential for the catalytic activity and assembly of complex I.</text>
</comment>
<evidence type="ECO:0000256" key="6">
    <source>
        <dbReference type="ARBA" id="ARBA00022692"/>
    </source>
</evidence>
<keyword evidence="13 16" id="KW-0496">Mitochondrion</keyword>
<feature type="transmembrane region" description="Helical" evidence="16">
    <location>
        <begin position="457"/>
        <end position="480"/>
    </location>
</feature>
<dbReference type="GO" id="GO:0003954">
    <property type="term" value="F:NADH dehydrogenase activity"/>
    <property type="evidence" value="ECO:0007669"/>
    <property type="project" value="TreeGrafter"/>
</dbReference>
<feature type="transmembrane region" description="Helical" evidence="16">
    <location>
        <begin position="81"/>
        <end position="101"/>
    </location>
</feature>
<evidence type="ECO:0000256" key="12">
    <source>
        <dbReference type="ARBA" id="ARBA00023075"/>
    </source>
</evidence>
<feature type="domain" description="NADH:quinone oxidoreductase/Mrp antiporter transmembrane" evidence="17">
    <location>
        <begin position="130"/>
        <end position="415"/>
    </location>
</feature>
<keyword evidence="11 16" id="KW-0520">NAD</keyword>
<geneLocation type="mitochondrion" evidence="20"/>
<dbReference type="InterPro" id="IPR010934">
    <property type="entry name" value="NADH_DH_su5_C"/>
</dbReference>
<keyword evidence="10 16" id="KW-1133">Transmembrane helix</keyword>
<evidence type="ECO:0000256" key="15">
    <source>
        <dbReference type="ARBA" id="ARBA00049551"/>
    </source>
</evidence>
<dbReference type="PRINTS" id="PR01434">
    <property type="entry name" value="NADHDHGNASE5"/>
</dbReference>
<keyword evidence="7" id="KW-0999">Mitochondrion inner membrane</keyword>
<dbReference type="NCBIfam" id="TIGR01974">
    <property type="entry name" value="NDH_I_L"/>
    <property type="match status" value="1"/>
</dbReference>
<keyword evidence="5" id="KW-0679">Respiratory chain</keyword>
<dbReference type="EMBL" id="MG202007">
    <property type="protein sequence ID" value="ATY40894.1"/>
    <property type="molecule type" value="Genomic_DNA"/>
</dbReference>
<comment type="catalytic activity">
    <reaction evidence="15 16">
        <text>a ubiquinone + NADH + 5 H(+)(in) = a ubiquinol + NAD(+) + 4 H(+)(out)</text>
        <dbReference type="Rhea" id="RHEA:29091"/>
        <dbReference type="Rhea" id="RHEA-COMP:9565"/>
        <dbReference type="Rhea" id="RHEA-COMP:9566"/>
        <dbReference type="ChEBI" id="CHEBI:15378"/>
        <dbReference type="ChEBI" id="CHEBI:16389"/>
        <dbReference type="ChEBI" id="CHEBI:17976"/>
        <dbReference type="ChEBI" id="CHEBI:57540"/>
        <dbReference type="ChEBI" id="CHEBI:57945"/>
        <dbReference type="EC" id="7.1.1.2"/>
    </reaction>
</comment>